<dbReference type="InterPro" id="IPR050390">
    <property type="entry name" value="C5-Methyltransferase"/>
</dbReference>
<dbReference type="Gene3D" id="3.40.50.150">
    <property type="entry name" value="Vaccinia Virus protein VP39"/>
    <property type="match status" value="1"/>
</dbReference>
<reference evidence="8 9" key="1">
    <citation type="journal article" date="2014" name="Genome Announc.">
        <title>Genome Sequence of a Promising Hydrogen-Producing Facultative Anaerobic Bacterium, Brevundimonas naejangsanensis Strain B1.</title>
        <authorList>
            <person name="Su H."/>
            <person name="Zhang T."/>
            <person name="Bao M."/>
            <person name="Jiang Y."/>
            <person name="Wang Y."/>
            <person name="Tan T."/>
        </authorList>
    </citation>
    <scope>NUCLEOTIDE SEQUENCE [LARGE SCALE GENOMIC DNA]</scope>
    <source>
        <strain evidence="8 9">B1</strain>
    </source>
</reference>
<dbReference type="Pfam" id="PF00145">
    <property type="entry name" value="DNA_methylase"/>
    <property type="match status" value="1"/>
</dbReference>
<evidence type="ECO:0000256" key="7">
    <source>
        <dbReference type="PROSITE-ProRule" id="PRU01016"/>
    </source>
</evidence>
<organism evidence="8 9">
    <name type="scientific">Brevundimonas naejangsanensis</name>
    <dbReference type="NCBI Taxonomy" id="588932"/>
    <lineage>
        <taxon>Bacteria</taxon>
        <taxon>Pseudomonadati</taxon>
        <taxon>Pseudomonadota</taxon>
        <taxon>Alphaproteobacteria</taxon>
        <taxon>Caulobacterales</taxon>
        <taxon>Caulobacteraceae</taxon>
        <taxon>Brevundimonas</taxon>
    </lineage>
</organism>
<dbReference type="SUPFAM" id="SSF53335">
    <property type="entry name" value="S-adenosyl-L-methionine-dependent methyltransferases"/>
    <property type="match status" value="1"/>
</dbReference>
<dbReference type="KEGG" id="bne:DA69_04350"/>
<evidence type="ECO:0000256" key="4">
    <source>
        <dbReference type="ARBA" id="ARBA00022691"/>
    </source>
</evidence>
<keyword evidence="4 7" id="KW-0949">S-adenosyl-L-methionine</keyword>
<evidence type="ECO:0000256" key="3">
    <source>
        <dbReference type="ARBA" id="ARBA00022679"/>
    </source>
</evidence>
<accession>A0A172Y487</accession>
<dbReference type="Proteomes" id="UP000077603">
    <property type="component" value="Chromosome"/>
</dbReference>
<protein>
    <recommendedName>
        <fullName evidence="1">DNA (cytosine-5-)-methyltransferase</fullName>
        <ecNumber evidence="1">2.1.1.37</ecNumber>
    </recommendedName>
</protein>
<keyword evidence="5" id="KW-0680">Restriction system</keyword>
<comment type="catalytic activity">
    <reaction evidence="6">
        <text>a 2'-deoxycytidine in DNA + S-adenosyl-L-methionine = a 5-methyl-2'-deoxycytidine in DNA + S-adenosyl-L-homocysteine + H(+)</text>
        <dbReference type="Rhea" id="RHEA:13681"/>
        <dbReference type="Rhea" id="RHEA-COMP:11369"/>
        <dbReference type="Rhea" id="RHEA-COMP:11370"/>
        <dbReference type="ChEBI" id="CHEBI:15378"/>
        <dbReference type="ChEBI" id="CHEBI:57856"/>
        <dbReference type="ChEBI" id="CHEBI:59789"/>
        <dbReference type="ChEBI" id="CHEBI:85452"/>
        <dbReference type="ChEBI" id="CHEBI:85454"/>
        <dbReference type="EC" id="2.1.1.37"/>
    </reaction>
</comment>
<dbReference type="AlphaFoldDB" id="A0A172Y487"/>
<dbReference type="PANTHER" id="PTHR10629">
    <property type="entry name" value="CYTOSINE-SPECIFIC METHYLTRANSFERASE"/>
    <property type="match status" value="1"/>
</dbReference>
<dbReference type="EMBL" id="CP015614">
    <property type="protein sequence ID" value="ANF54039.1"/>
    <property type="molecule type" value="Genomic_DNA"/>
</dbReference>
<dbReference type="eggNOG" id="COG0270">
    <property type="taxonomic scope" value="Bacteria"/>
</dbReference>
<dbReference type="PANTHER" id="PTHR10629:SF52">
    <property type="entry name" value="DNA (CYTOSINE-5)-METHYLTRANSFERASE 1"/>
    <property type="match status" value="1"/>
</dbReference>
<dbReference type="GO" id="GO:0009307">
    <property type="term" value="P:DNA restriction-modification system"/>
    <property type="evidence" value="ECO:0007669"/>
    <property type="project" value="UniProtKB-KW"/>
</dbReference>
<dbReference type="InterPro" id="IPR031303">
    <property type="entry name" value="C5_meth_CS"/>
</dbReference>
<feature type="active site" evidence="7">
    <location>
        <position position="87"/>
    </location>
</feature>
<dbReference type="EC" id="2.1.1.37" evidence="1"/>
<dbReference type="OrthoDB" id="9813719at2"/>
<evidence type="ECO:0000256" key="1">
    <source>
        <dbReference type="ARBA" id="ARBA00011975"/>
    </source>
</evidence>
<dbReference type="InterPro" id="IPR029063">
    <property type="entry name" value="SAM-dependent_MTases_sf"/>
</dbReference>
<proteinExistence type="inferred from homology"/>
<dbReference type="RefSeq" id="WP_025977287.1">
    <property type="nucleotide sequence ID" value="NZ_CP015614.1"/>
</dbReference>
<sequence length="370" mass="40273">MTRKFGIPTVDLFAGAGGLSVGATSAGCDVRAAFELDLKACETMRLNDGYHGQVLQADVAKLTGDDLRQAAKLKAKDPLIVVGGAPCQPFSKAAYWVEDGEESRYRRARAAGESVLRPAAPTEARPDERRTLVEEFWRLIFESNADGFVFENVPSIRHPRNRPVLEGFRAAAEAAGYEVTETLGNAAHFGVAQTRERVFLLGSRKRKPVAPSATHAMTSDRATGLKAPATAGAALEGLDGADYFEPEEVVTGRWAEHLKTVPPGSNYKAHTAWAGHPHPSFVTETRFWNFLLKLAPERPSWTIAASPGPWTGPFHWDTRRLRTVEMAALQGFPRGYQFAGSRRDRVRQIGNAVPPPMAAAMVRAVAEAVT</sequence>
<dbReference type="STRING" id="588932.DA69_04350"/>
<keyword evidence="3 7" id="KW-0808">Transferase</keyword>
<dbReference type="PROSITE" id="PS00095">
    <property type="entry name" value="C5_MTASE_2"/>
    <property type="match status" value="1"/>
</dbReference>
<evidence type="ECO:0000313" key="9">
    <source>
        <dbReference type="Proteomes" id="UP000077603"/>
    </source>
</evidence>
<dbReference type="GO" id="GO:0032259">
    <property type="term" value="P:methylation"/>
    <property type="evidence" value="ECO:0007669"/>
    <property type="project" value="UniProtKB-KW"/>
</dbReference>
<dbReference type="PRINTS" id="PR00105">
    <property type="entry name" value="C5METTRFRASE"/>
</dbReference>
<dbReference type="Gene3D" id="3.90.120.10">
    <property type="entry name" value="DNA Methylase, subunit A, domain 2"/>
    <property type="match status" value="1"/>
</dbReference>
<dbReference type="GO" id="GO:0003886">
    <property type="term" value="F:DNA (cytosine-5-)-methyltransferase activity"/>
    <property type="evidence" value="ECO:0007669"/>
    <property type="project" value="UniProtKB-EC"/>
</dbReference>
<dbReference type="InterPro" id="IPR001525">
    <property type="entry name" value="C5_MeTfrase"/>
</dbReference>
<keyword evidence="9" id="KW-1185">Reference proteome</keyword>
<evidence type="ECO:0000256" key="6">
    <source>
        <dbReference type="ARBA" id="ARBA00047422"/>
    </source>
</evidence>
<comment type="similarity">
    <text evidence="7">Belongs to the class I-like SAM-binding methyltransferase superfamily. C5-methyltransferase family.</text>
</comment>
<dbReference type="PROSITE" id="PS51679">
    <property type="entry name" value="SAM_MT_C5"/>
    <property type="match status" value="1"/>
</dbReference>
<gene>
    <name evidence="8" type="ORF">DA69_04350</name>
</gene>
<name>A0A172Y487_9CAUL</name>
<keyword evidence="2 7" id="KW-0489">Methyltransferase</keyword>
<evidence type="ECO:0000256" key="5">
    <source>
        <dbReference type="ARBA" id="ARBA00022747"/>
    </source>
</evidence>
<dbReference type="REBASE" id="153516">
    <property type="entry name" value="M2.BnaB1ORF4345P"/>
</dbReference>
<dbReference type="PROSITE" id="PS51257">
    <property type="entry name" value="PROKAR_LIPOPROTEIN"/>
    <property type="match status" value="1"/>
</dbReference>
<evidence type="ECO:0000313" key="8">
    <source>
        <dbReference type="EMBL" id="ANF54039.1"/>
    </source>
</evidence>
<evidence type="ECO:0000256" key="2">
    <source>
        <dbReference type="ARBA" id="ARBA00022603"/>
    </source>
</evidence>